<keyword evidence="4" id="KW-1185">Reference proteome</keyword>
<evidence type="ECO:0000313" key="3">
    <source>
        <dbReference type="EMBL" id="MDQ0495002.1"/>
    </source>
</evidence>
<dbReference type="InterPro" id="IPR038157">
    <property type="entry name" value="FeoA_core_dom"/>
</dbReference>
<evidence type="ECO:0000256" key="1">
    <source>
        <dbReference type="ARBA" id="ARBA00023004"/>
    </source>
</evidence>
<protein>
    <submittedName>
        <fullName evidence="3">Ferrous iron transport protein A</fullName>
    </submittedName>
</protein>
<sequence>MRILSLQPGTPYDMVLASELNDIDSHSTSERLSTMPECISLLRSPLGQTVRLQSLAPLHPSLRRRLTDMGIDEGSIIRLKKISLLGGPIVIECNGQLVGLRQNQVKQLEVVPTWT</sequence>
<name>A0ABU0L000_9BACL</name>
<dbReference type="SUPFAM" id="SSF50037">
    <property type="entry name" value="C-terminal domain of transcriptional repressors"/>
    <property type="match status" value="1"/>
</dbReference>
<evidence type="ECO:0000259" key="2">
    <source>
        <dbReference type="SMART" id="SM00899"/>
    </source>
</evidence>
<gene>
    <name evidence="3" type="ORF">QOZ95_003180</name>
</gene>
<dbReference type="PANTHER" id="PTHR42954">
    <property type="entry name" value="FE(2+) TRANSPORT PROTEIN A"/>
    <property type="match status" value="1"/>
</dbReference>
<dbReference type="Pfam" id="PF04023">
    <property type="entry name" value="FeoA"/>
    <property type="match status" value="1"/>
</dbReference>
<organism evidence="3 4">
    <name type="scientific">Paenibacillus brasilensis</name>
    <dbReference type="NCBI Taxonomy" id="128574"/>
    <lineage>
        <taxon>Bacteria</taxon>
        <taxon>Bacillati</taxon>
        <taxon>Bacillota</taxon>
        <taxon>Bacilli</taxon>
        <taxon>Bacillales</taxon>
        <taxon>Paenibacillaceae</taxon>
        <taxon>Paenibacillus</taxon>
    </lineage>
</organism>
<comment type="caution">
    <text evidence="3">The sequence shown here is derived from an EMBL/GenBank/DDBJ whole genome shotgun (WGS) entry which is preliminary data.</text>
</comment>
<reference evidence="3 4" key="1">
    <citation type="submission" date="2023-07" db="EMBL/GenBank/DDBJ databases">
        <title>Genomic Encyclopedia of Type Strains, Phase IV (KMG-IV): sequencing the most valuable type-strain genomes for metagenomic binning, comparative biology and taxonomic classification.</title>
        <authorList>
            <person name="Goeker M."/>
        </authorList>
    </citation>
    <scope>NUCLEOTIDE SEQUENCE [LARGE SCALE GENOMIC DNA]</scope>
    <source>
        <strain evidence="3 4">DSM 14914</strain>
    </source>
</reference>
<dbReference type="SMART" id="SM00899">
    <property type="entry name" value="FeoA"/>
    <property type="match status" value="1"/>
</dbReference>
<dbReference type="InterPro" id="IPR007167">
    <property type="entry name" value="Fe-transptr_FeoA-like"/>
</dbReference>
<dbReference type="EMBL" id="JAUSWA010000018">
    <property type="protein sequence ID" value="MDQ0495002.1"/>
    <property type="molecule type" value="Genomic_DNA"/>
</dbReference>
<proteinExistence type="predicted"/>
<evidence type="ECO:0000313" key="4">
    <source>
        <dbReference type="Proteomes" id="UP001242811"/>
    </source>
</evidence>
<accession>A0ABU0L000</accession>
<dbReference type="InterPro" id="IPR008988">
    <property type="entry name" value="Transcriptional_repressor_C"/>
</dbReference>
<keyword evidence="1" id="KW-0408">Iron</keyword>
<dbReference type="InterPro" id="IPR052713">
    <property type="entry name" value="FeoA"/>
</dbReference>
<feature type="domain" description="Ferrous iron transporter FeoA-like" evidence="2">
    <location>
        <begin position="39"/>
        <end position="112"/>
    </location>
</feature>
<dbReference type="PANTHER" id="PTHR42954:SF1">
    <property type="entry name" value="FERROUS IRON TRANSPORTER FEOA DOMAIN-CONTAINING PROTEIN"/>
    <property type="match status" value="1"/>
</dbReference>
<dbReference type="Proteomes" id="UP001242811">
    <property type="component" value="Unassembled WGS sequence"/>
</dbReference>
<dbReference type="Gene3D" id="2.30.30.90">
    <property type="match status" value="1"/>
</dbReference>